<dbReference type="STRING" id="626522.GCWU000325_00817"/>
<dbReference type="InterPro" id="IPR017867">
    <property type="entry name" value="Tyr_phospatase_low_mol_wt"/>
</dbReference>
<feature type="active site" description="Nucleophile" evidence="5">
    <location>
        <position position="35"/>
    </location>
</feature>
<evidence type="ECO:0000256" key="3">
    <source>
        <dbReference type="ARBA" id="ARBA00022801"/>
    </source>
</evidence>
<keyword evidence="4" id="KW-0904">Protein phosphatase</keyword>
<comment type="caution">
    <text evidence="7">The sequence shown here is derived from an EMBL/GenBank/DDBJ whole genome shotgun (WGS) entry which is preliminary data.</text>
</comment>
<dbReference type="EMBL" id="ACIJ02000016">
    <property type="protein sequence ID" value="EEX72355.1"/>
    <property type="molecule type" value="Genomic_DNA"/>
</dbReference>
<feature type="active site" description="Proton donor" evidence="5">
    <location>
        <position position="150"/>
    </location>
</feature>
<dbReference type="CDD" id="cd16343">
    <property type="entry name" value="LMWPTP"/>
    <property type="match status" value="1"/>
</dbReference>
<dbReference type="Proteomes" id="UP000003460">
    <property type="component" value="Unassembled WGS sequence"/>
</dbReference>
<dbReference type="SUPFAM" id="SSF52788">
    <property type="entry name" value="Phosphotyrosine protein phosphatases I"/>
    <property type="match status" value="1"/>
</dbReference>
<dbReference type="InterPro" id="IPR050438">
    <property type="entry name" value="LMW_PTPase"/>
</dbReference>
<dbReference type="GO" id="GO:0004725">
    <property type="term" value="F:protein tyrosine phosphatase activity"/>
    <property type="evidence" value="ECO:0007669"/>
    <property type="project" value="UniProtKB-EC"/>
</dbReference>
<keyword evidence="3" id="KW-0378">Hydrolase</keyword>
<protein>
    <recommendedName>
        <fullName evidence="2">protein-tyrosine-phosphatase</fullName>
        <ecNumber evidence="2">3.1.3.48</ecNumber>
    </recommendedName>
</protein>
<evidence type="ECO:0000256" key="4">
    <source>
        <dbReference type="ARBA" id="ARBA00022912"/>
    </source>
</evidence>
<name>C9LF36_9BACT</name>
<reference evidence="7" key="1">
    <citation type="submission" date="2009-09" db="EMBL/GenBank/DDBJ databases">
        <authorList>
            <person name="Weinstock G."/>
            <person name="Sodergren E."/>
            <person name="Clifton S."/>
            <person name="Fulton L."/>
            <person name="Fulton B."/>
            <person name="Courtney L."/>
            <person name="Fronick C."/>
            <person name="Harrison M."/>
            <person name="Strong C."/>
            <person name="Farmer C."/>
            <person name="Delahaunty K."/>
            <person name="Markovic C."/>
            <person name="Hall O."/>
            <person name="Minx P."/>
            <person name="Tomlinson C."/>
            <person name="Mitreva M."/>
            <person name="Nelson J."/>
            <person name="Hou S."/>
            <person name="Wollam A."/>
            <person name="Pepin K.H."/>
            <person name="Johnson M."/>
            <person name="Bhonagiri V."/>
            <person name="Nash W.E."/>
            <person name="Warren W."/>
            <person name="Chinwalla A."/>
            <person name="Mardis E.R."/>
            <person name="Wilson R.K."/>
        </authorList>
    </citation>
    <scope>NUCLEOTIDE SEQUENCE [LARGE SCALE GENOMIC DNA]</scope>
    <source>
        <strain evidence="7">ATCC 51259</strain>
    </source>
</reference>
<gene>
    <name evidence="7" type="ORF">GCWU000325_00817</name>
</gene>
<dbReference type="InterPro" id="IPR023485">
    <property type="entry name" value="Ptyr_pPase"/>
</dbReference>
<dbReference type="Pfam" id="PF01451">
    <property type="entry name" value="LMWPc"/>
    <property type="match status" value="1"/>
</dbReference>
<dbReference type="Gene3D" id="3.40.50.2300">
    <property type="match status" value="1"/>
</dbReference>
<dbReference type="eggNOG" id="COG0394">
    <property type="taxonomic scope" value="Bacteria"/>
</dbReference>
<dbReference type="PANTHER" id="PTHR11717">
    <property type="entry name" value="LOW MOLECULAR WEIGHT PROTEIN TYROSINE PHOSPHATASE"/>
    <property type="match status" value="1"/>
</dbReference>
<feature type="active site" evidence="5">
    <location>
        <position position="41"/>
    </location>
</feature>
<accession>C9LF36</accession>
<organism evidence="7 8">
    <name type="scientific">Alloprevotella tannerae ATCC 51259</name>
    <dbReference type="NCBI Taxonomy" id="626522"/>
    <lineage>
        <taxon>Bacteria</taxon>
        <taxon>Pseudomonadati</taxon>
        <taxon>Bacteroidota</taxon>
        <taxon>Bacteroidia</taxon>
        <taxon>Bacteroidales</taxon>
        <taxon>Prevotellaceae</taxon>
        <taxon>Alloprevotella</taxon>
    </lineage>
</organism>
<evidence type="ECO:0000256" key="1">
    <source>
        <dbReference type="ARBA" id="ARBA00011063"/>
    </source>
</evidence>
<keyword evidence="8" id="KW-1185">Reference proteome</keyword>
<evidence type="ECO:0000256" key="2">
    <source>
        <dbReference type="ARBA" id="ARBA00013064"/>
    </source>
</evidence>
<dbReference type="InterPro" id="IPR036196">
    <property type="entry name" value="Ptyr_pPase_sf"/>
</dbReference>
<comment type="similarity">
    <text evidence="1">Belongs to the low molecular weight phosphotyrosine protein phosphatase family.</text>
</comment>
<proteinExistence type="inferred from homology"/>
<evidence type="ECO:0000313" key="7">
    <source>
        <dbReference type="EMBL" id="EEX72355.1"/>
    </source>
</evidence>
<dbReference type="PANTHER" id="PTHR11717:SF7">
    <property type="entry name" value="LOW MOLECULAR WEIGHT PHOSPHOTYROSINE PROTEIN PHOSPHATASE"/>
    <property type="match status" value="1"/>
</dbReference>
<dbReference type="HOGENOM" id="CLU_071415_2_3_10"/>
<evidence type="ECO:0000256" key="5">
    <source>
        <dbReference type="PIRSR" id="PIRSR617867-1"/>
    </source>
</evidence>
<dbReference type="PRINTS" id="PR00719">
    <property type="entry name" value="LMWPTPASE"/>
</dbReference>
<dbReference type="SMART" id="SM00226">
    <property type="entry name" value="LMWPc"/>
    <property type="match status" value="1"/>
</dbReference>
<sequence>MPWYKGRVFVFFFIANVYLCPKNTVMEKQKILFVCHGNICRSPMAEFLMKKLVKDAGRAQEFEIDSVATSTEEIGNDMYPPAQHCLRSHGVPFEPREARQMTQADYDYYDRIFVMDRNNLRRLHTIGIEDKEDKISLLMALIGENRDVADPWYTRDFEKTYADLCAALPKIL</sequence>
<evidence type="ECO:0000259" key="6">
    <source>
        <dbReference type="SMART" id="SM00226"/>
    </source>
</evidence>
<feature type="domain" description="Phosphotyrosine protein phosphatase I" evidence="6">
    <location>
        <begin position="29"/>
        <end position="172"/>
    </location>
</feature>
<dbReference type="AlphaFoldDB" id="C9LF36"/>
<dbReference type="EC" id="3.1.3.48" evidence="2"/>
<evidence type="ECO:0000313" key="8">
    <source>
        <dbReference type="Proteomes" id="UP000003460"/>
    </source>
</evidence>